<reference evidence="2 3" key="1">
    <citation type="submission" date="2015-03" db="EMBL/GenBank/DDBJ databases">
        <title>Genome assembly of Sandaracinus amylolyticus DSM 53668.</title>
        <authorList>
            <person name="Sharma G."/>
            <person name="Subramanian S."/>
        </authorList>
    </citation>
    <scope>NUCLEOTIDE SEQUENCE [LARGE SCALE GENOMIC DNA]</scope>
    <source>
        <strain evidence="2 3">DSM 53668</strain>
    </source>
</reference>
<feature type="compositionally biased region" description="Basic residues" evidence="1">
    <location>
        <begin position="34"/>
        <end position="43"/>
    </location>
</feature>
<sequence>MFDARSRPVLSAGPLHALTGNAGAAPGSGCRRAPTSRRRAPEG</sequence>
<gene>
    <name evidence="2" type="ORF">DB32_003875</name>
</gene>
<feature type="region of interest" description="Disordered" evidence="1">
    <location>
        <begin position="1"/>
        <end position="43"/>
    </location>
</feature>
<evidence type="ECO:0000256" key="1">
    <source>
        <dbReference type="SAM" id="MobiDB-lite"/>
    </source>
</evidence>
<organism evidence="2 3">
    <name type="scientific">Sandaracinus amylolyticus</name>
    <dbReference type="NCBI Taxonomy" id="927083"/>
    <lineage>
        <taxon>Bacteria</taxon>
        <taxon>Pseudomonadati</taxon>
        <taxon>Myxococcota</taxon>
        <taxon>Polyangia</taxon>
        <taxon>Polyangiales</taxon>
        <taxon>Sandaracinaceae</taxon>
        <taxon>Sandaracinus</taxon>
    </lineage>
</organism>
<dbReference type="STRING" id="927083.DB32_003875"/>
<dbReference type="Proteomes" id="UP000034883">
    <property type="component" value="Chromosome"/>
</dbReference>
<dbReference type="KEGG" id="samy:DB32_003875"/>
<evidence type="ECO:0000313" key="2">
    <source>
        <dbReference type="EMBL" id="AKF06726.1"/>
    </source>
</evidence>
<accession>A0A0F6YII7</accession>
<name>A0A0F6YII7_9BACT</name>
<dbReference type="EMBL" id="CP011125">
    <property type="protein sequence ID" value="AKF06726.1"/>
    <property type="molecule type" value="Genomic_DNA"/>
</dbReference>
<proteinExistence type="predicted"/>
<keyword evidence="3" id="KW-1185">Reference proteome</keyword>
<evidence type="ECO:0000313" key="3">
    <source>
        <dbReference type="Proteomes" id="UP000034883"/>
    </source>
</evidence>
<protein>
    <submittedName>
        <fullName evidence="2">Uncharacterized protein</fullName>
    </submittedName>
</protein>
<dbReference type="AlphaFoldDB" id="A0A0F6YII7"/>